<accession>A0A699RQ78</accession>
<proteinExistence type="predicted"/>
<comment type="caution">
    <text evidence="1">The sequence shown here is derived from an EMBL/GenBank/DDBJ whole genome shotgun (WGS) entry which is preliminary data.</text>
</comment>
<dbReference type="EMBL" id="BKCJ011114396">
    <property type="protein sequence ID" value="GFC88215.1"/>
    <property type="molecule type" value="Genomic_DNA"/>
</dbReference>
<protein>
    <submittedName>
        <fullName evidence="1">Uncharacterized protein</fullName>
    </submittedName>
</protein>
<evidence type="ECO:0000313" key="1">
    <source>
        <dbReference type="EMBL" id="GFC88215.1"/>
    </source>
</evidence>
<sequence>RGIGWPSLWGSCGGAPCSAVRLQLHGHQPGTYTRPAYKPLRPGAHIVGVLLKLDKWLALHKTVFLVVDVVARLERIAWVAPAKIGEPKVVDRHVVGQSPEVHTAFVLPAFVLPVRAAKRAGKGENGLRRLVVVPVERCVPAALDGVRAILAADNILTQRGAVGIVVLPDIDVGIQVEAGQQCGGARLGPA</sequence>
<gene>
    <name evidence="1" type="ORF">Tci_860185</name>
</gene>
<name>A0A699RQ78_TANCI</name>
<organism evidence="1">
    <name type="scientific">Tanacetum cinerariifolium</name>
    <name type="common">Dalmatian daisy</name>
    <name type="synonym">Chrysanthemum cinerariifolium</name>
    <dbReference type="NCBI Taxonomy" id="118510"/>
    <lineage>
        <taxon>Eukaryota</taxon>
        <taxon>Viridiplantae</taxon>
        <taxon>Streptophyta</taxon>
        <taxon>Embryophyta</taxon>
        <taxon>Tracheophyta</taxon>
        <taxon>Spermatophyta</taxon>
        <taxon>Magnoliopsida</taxon>
        <taxon>eudicotyledons</taxon>
        <taxon>Gunneridae</taxon>
        <taxon>Pentapetalae</taxon>
        <taxon>asterids</taxon>
        <taxon>campanulids</taxon>
        <taxon>Asterales</taxon>
        <taxon>Asteraceae</taxon>
        <taxon>Asteroideae</taxon>
        <taxon>Anthemideae</taxon>
        <taxon>Anthemidinae</taxon>
        <taxon>Tanacetum</taxon>
    </lineage>
</organism>
<dbReference type="AlphaFoldDB" id="A0A699RQ78"/>
<feature type="non-terminal residue" evidence="1">
    <location>
        <position position="1"/>
    </location>
</feature>
<feature type="non-terminal residue" evidence="1">
    <location>
        <position position="190"/>
    </location>
</feature>
<reference evidence="1" key="1">
    <citation type="journal article" date="2019" name="Sci. Rep.">
        <title>Draft genome of Tanacetum cinerariifolium, the natural source of mosquito coil.</title>
        <authorList>
            <person name="Yamashiro T."/>
            <person name="Shiraishi A."/>
            <person name="Satake H."/>
            <person name="Nakayama K."/>
        </authorList>
    </citation>
    <scope>NUCLEOTIDE SEQUENCE</scope>
</reference>